<sequence length="118" mass="13636">MLMRFVVGEIQINLARSSEDSDRAYMQLRVEHTSVECADMTFGPALQFSAARVSLFDASHQLMLLDTQEHCPRRRRTFRPTSTAWRQSLVLDLGDISLELHSGALHTMLKYLQYIYDK</sequence>
<organism evidence="1 2">
    <name type="scientific">Plutella xylostella</name>
    <name type="common">Diamondback moth</name>
    <name type="synonym">Plutella maculipennis</name>
    <dbReference type="NCBI Taxonomy" id="51655"/>
    <lineage>
        <taxon>Eukaryota</taxon>
        <taxon>Metazoa</taxon>
        <taxon>Ecdysozoa</taxon>
        <taxon>Arthropoda</taxon>
        <taxon>Hexapoda</taxon>
        <taxon>Insecta</taxon>
        <taxon>Pterygota</taxon>
        <taxon>Neoptera</taxon>
        <taxon>Endopterygota</taxon>
        <taxon>Lepidoptera</taxon>
        <taxon>Glossata</taxon>
        <taxon>Ditrysia</taxon>
        <taxon>Yponomeutoidea</taxon>
        <taxon>Plutellidae</taxon>
        <taxon>Plutella</taxon>
    </lineage>
</organism>
<evidence type="ECO:0000313" key="2">
    <source>
        <dbReference type="Proteomes" id="UP000823941"/>
    </source>
</evidence>
<evidence type="ECO:0000313" key="1">
    <source>
        <dbReference type="EMBL" id="KAG7297629.1"/>
    </source>
</evidence>
<dbReference type="EMBL" id="JAHIBW010000025">
    <property type="protein sequence ID" value="KAG7297629.1"/>
    <property type="molecule type" value="Genomic_DNA"/>
</dbReference>
<reference evidence="1 2" key="1">
    <citation type="submission" date="2021-06" db="EMBL/GenBank/DDBJ databases">
        <title>A haploid diamondback moth (Plutella xylostella L.) genome assembly resolves 31 chromosomes and identifies a diamide resistance mutation.</title>
        <authorList>
            <person name="Ward C.M."/>
            <person name="Perry K.D."/>
            <person name="Baker G."/>
            <person name="Powis K."/>
            <person name="Heckel D.G."/>
            <person name="Baxter S.W."/>
        </authorList>
    </citation>
    <scope>NUCLEOTIDE SEQUENCE [LARGE SCALE GENOMIC DNA]</scope>
    <source>
        <strain evidence="1 2">LV</strain>
        <tissue evidence="1">Single pupa</tissue>
    </source>
</reference>
<dbReference type="Proteomes" id="UP000823941">
    <property type="component" value="Chromosome 25"/>
</dbReference>
<protein>
    <submittedName>
        <fullName evidence="1">Uncharacterized protein</fullName>
    </submittedName>
</protein>
<comment type="caution">
    <text evidence="1">The sequence shown here is derived from an EMBL/GenBank/DDBJ whole genome shotgun (WGS) entry which is preliminary data.</text>
</comment>
<keyword evidence="2" id="KW-1185">Reference proteome</keyword>
<name>A0ABQ7PXB4_PLUXY</name>
<proteinExistence type="predicted"/>
<accession>A0ABQ7PXB4</accession>
<gene>
    <name evidence="1" type="ORF">JYU34_018341</name>
</gene>